<dbReference type="InterPro" id="IPR010788">
    <property type="entry name" value="VDE_dom"/>
</dbReference>
<dbReference type="PANTHER" id="PTHR33970:SF1">
    <property type="entry name" value="VIOLAXANTHIN DE-EPOXIDASE, CHLOROPLASTIC"/>
    <property type="match status" value="1"/>
</dbReference>
<dbReference type="GO" id="GO:0046422">
    <property type="term" value="F:violaxanthin de-epoxidase activity"/>
    <property type="evidence" value="ECO:0007669"/>
    <property type="project" value="InterPro"/>
</dbReference>
<evidence type="ECO:0000313" key="3">
    <source>
        <dbReference type="Proteomes" id="UP000041254"/>
    </source>
</evidence>
<keyword evidence="3" id="KW-1185">Reference proteome</keyword>
<reference evidence="2 3" key="1">
    <citation type="submission" date="2014-11" db="EMBL/GenBank/DDBJ databases">
        <authorList>
            <person name="Zhu J."/>
            <person name="Qi W."/>
            <person name="Song R."/>
        </authorList>
    </citation>
    <scope>NUCLEOTIDE SEQUENCE [LARGE SCALE GENOMIC DNA]</scope>
</reference>
<protein>
    <recommendedName>
        <fullName evidence="1">VDE lipocalin domain-containing protein</fullName>
    </recommendedName>
</protein>
<dbReference type="EMBL" id="CDMY01000844">
    <property type="protein sequence ID" value="CEM35152.1"/>
    <property type="molecule type" value="Genomic_DNA"/>
</dbReference>
<evidence type="ECO:0000259" key="1">
    <source>
        <dbReference type="Pfam" id="PF07137"/>
    </source>
</evidence>
<evidence type="ECO:0000313" key="2">
    <source>
        <dbReference type="EMBL" id="CEM35152.1"/>
    </source>
</evidence>
<sequence>MDGLSRSAMAPDDTLIRKRQSVFSLSTRSSVDYYGLLTKCGGPLLRAMSDRRGLHEFVCLMKCGMDDIACQMRCGDLYEEDVLKEFHICAISEHQVIPQRIDRHAAEGRVRDDQGKSEQVARQLPGASEVDRRIPVVAALEPAALQGEWWVVYGLNPVFDCFPCQHHTASVVKSAPGKTSEAVRSDDGAPHPIMRWKNGAWTAANGVRFDISYRVPVPHGGDKQPFFTRHVEQVFFPHRSSPGVLRSHDPTYLHQSDDWYILSADPERYFIVYYMGCNDAWCGYDGGVVYSRTPEPSQATIDDVREALRCAGLSIVSMCPVDNACSLQSPLADRQ</sequence>
<dbReference type="STRING" id="1169540.A0A0G4GWM3"/>
<dbReference type="InterPro" id="IPR044682">
    <property type="entry name" value="VDE"/>
</dbReference>
<dbReference type="VEuPathDB" id="CryptoDB:Vbra_3394"/>
<dbReference type="Pfam" id="PF07137">
    <property type="entry name" value="VDE"/>
    <property type="match status" value="1"/>
</dbReference>
<dbReference type="GO" id="GO:0010028">
    <property type="term" value="P:xanthophyll cycle"/>
    <property type="evidence" value="ECO:0007669"/>
    <property type="project" value="InterPro"/>
</dbReference>
<feature type="domain" description="VDE lipocalin" evidence="1">
    <location>
        <begin position="36"/>
        <end position="323"/>
    </location>
</feature>
<gene>
    <name evidence="2" type="ORF">Vbra_3394</name>
</gene>
<dbReference type="AlphaFoldDB" id="A0A0G4GWM3"/>
<dbReference type="OrthoDB" id="10258187at2759"/>
<accession>A0A0G4GWM3</accession>
<dbReference type="SUPFAM" id="SSF50814">
    <property type="entry name" value="Lipocalins"/>
    <property type="match status" value="1"/>
</dbReference>
<proteinExistence type="predicted"/>
<dbReference type="InParanoid" id="A0A0G4GWM3"/>
<dbReference type="InterPro" id="IPR012674">
    <property type="entry name" value="Calycin"/>
</dbReference>
<name>A0A0G4GWM3_VITBC</name>
<dbReference type="Proteomes" id="UP000041254">
    <property type="component" value="Unassembled WGS sequence"/>
</dbReference>
<dbReference type="OMA" id="CIMEHCG"/>
<dbReference type="PhylomeDB" id="A0A0G4GWM3"/>
<dbReference type="PANTHER" id="PTHR33970">
    <property type="entry name" value="VIOLAXANTHIN DE-EPOXIDASE, CHLOROPLASTIC-RELATED"/>
    <property type="match status" value="1"/>
</dbReference>
<dbReference type="Gene3D" id="2.40.128.20">
    <property type="match status" value="1"/>
</dbReference>
<organism evidence="2 3">
    <name type="scientific">Vitrella brassicaformis (strain CCMP3155)</name>
    <dbReference type="NCBI Taxonomy" id="1169540"/>
    <lineage>
        <taxon>Eukaryota</taxon>
        <taxon>Sar</taxon>
        <taxon>Alveolata</taxon>
        <taxon>Colpodellida</taxon>
        <taxon>Vitrellaceae</taxon>
        <taxon>Vitrella</taxon>
    </lineage>
</organism>